<dbReference type="SUPFAM" id="SSF53448">
    <property type="entry name" value="Nucleotide-diphospho-sugar transferases"/>
    <property type="match status" value="1"/>
</dbReference>
<dbReference type="InterPro" id="IPR050834">
    <property type="entry name" value="Glycosyltransf_2"/>
</dbReference>
<dbReference type="InterPro" id="IPR029044">
    <property type="entry name" value="Nucleotide-diphossugar_trans"/>
</dbReference>
<dbReference type="RefSeq" id="WP_111836708.1">
    <property type="nucleotide sequence ID" value="NZ_UAPQ01000008.1"/>
</dbReference>
<dbReference type="PANTHER" id="PTHR43685">
    <property type="entry name" value="GLYCOSYLTRANSFERASE"/>
    <property type="match status" value="1"/>
</dbReference>
<gene>
    <name evidence="2" type="primary">kfoC</name>
    <name evidence="2" type="ORF">NCTC11535_01437</name>
</gene>
<evidence type="ECO:0000259" key="1">
    <source>
        <dbReference type="Pfam" id="PF00535"/>
    </source>
</evidence>
<protein>
    <submittedName>
        <fullName evidence="2">Chondroitin polymerase</fullName>
    </submittedName>
</protein>
<comment type="caution">
    <text evidence="2">The sequence shown here is derived from an EMBL/GenBank/DDBJ whole genome shotgun (WGS) entry which is preliminary data.</text>
</comment>
<evidence type="ECO:0000313" key="2">
    <source>
        <dbReference type="EMBL" id="SPT53756.1"/>
    </source>
</evidence>
<name>A0ABY1VNS4_9ACTO</name>
<dbReference type="PANTHER" id="PTHR43685:SF2">
    <property type="entry name" value="GLYCOSYLTRANSFERASE 2-LIKE DOMAIN-CONTAINING PROTEIN"/>
    <property type="match status" value="1"/>
</dbReference>
<reference evidence="2 3" key="1">
    <citation type="submission" date="2018-06" db="EMBL/GenBank/DDBJ databases">
        <authorList>
            <consortium name="Pathogen Informatics"/>
            <person name="Doyle S."/>
        </authorList>
    </citation>
    <scope>NUCLEOTIDE SEQUENCE [LARGE SCALE GENOMIC DNA]</scope>
    <source>
        <strain evidence="2 3">NCTC11535</strain>
    </source>
</reference>
<proteinExistence type="predicted"/>
<dbReference type="InterPro" id="IPR001173">
    <property type="entry name" value="Glyco_trans_2-like"/>
</dbReference>
<dbReference type="Gene3D" id="3.90.550.10">
    <property type="entry name" value="Spore Coat Polysaccharide Biosynthesis Protein SpsA, Chain A"/>
    <property type="match status" value="1"/>
</dbReference>
<accession>A0ABY1VNS4</accession>
<dbReference type="CDD" id="cd00761">
    <property type="entry name" value="Glyco_tranf_GTA_type"/>
    <property type="match status" value="1"/>
</dbReference>
<dbReference type="EMBL" id="UAPQ01000008">
    <property type="protein sequence ID" value="SPT53756.1"/>
    <property type="molecule type" value="Genomic_DNA"/>
</dbReference>
<keyword evidence="3" id="KW-1185">Reference proteome</keyword>
<feature type="domain" description="Glycosyltransferase 2-like" evidence="1">
    <location>
        <begin position="9"/>
        <end position="172"/>
    </location>
</feature>
<dbReference type="Proteomes" id="UP000250006">
    <property type="component" value="Unassembled WGS sequence"/>
</dbReference>
<dbReference type="Pfam" id="PF00535">
    <property type="entry name" value="Glycos_transf_2"/>
    <property type="match status" value="1"/>
</dbReference>
<sequence>MAFISPLVSCIIPTYRRTETLSRAIASAVKQTYPHLEILVVDDNPCGSSFSATVAQIVDSYASCDRVVKLITQRKHINGAAARNAGVAAANGEFIAFLDDDDEWLERKVELQVAKLCADPMVGGVTCLYVVKKNGLTVRECHPYDSNDLQFRILLREVSLFTPTFLCRKSLFEAMGGFNEALERHQDLQLFADFMSHAAIEPLNEVLVVSHCDSTINAPCFNDLVKIKAKFFEIERPTLRNLGWLRKRRIYAAHRFELAFVAAKERKWWPMFKCVVPTLFNPIGWHDLRRRMLYRSR</sequence>
<evidence type="ECO:0000313" key="3">
    <source>
        <dbReference type="Proteomes" id="UP000250006"/>
    </source>
</evidence>
<organism evidence="2 3">
    <name type="scientific">Actinomyces bovis</name>
    <dbReference type="NCBI Taxonomy" id="1658"/>
    <lineage>
        <taxon>Bacteria</taxon>
        <taxon>Bacillati</taxon>
        <taxon>Actinomycetota</taxon>
        <taxon>Actinomycetes</taxon>
        <taxon>Actinomycetales</taxon>
        <taxon>Actinomycetaceae</taxon>
        <taxon>Actinomyces</taxon>
    </lineage>
</organism>